<dbReference type="SMART" id="SM01097">
    <property type="entry name" value="CPSase_sm_chain"/>
    <property type="match status" value="1"/>
</dbReference>
<comment type="catalytic activity">
    <reaction evidence="10 11">
        <text>L-glutamine + H2O = L-glutamate + NH4(+)</text>
        <dbReference type="Rhea" id="RHEA:15889"/>
        <dbReference type="ChEBI" id="CHEBI:15377"/>
        <dbReference type="ChEBI" id="CHEBI:28938"/>
        <dbReference type="ChEBI" id="CHEBI:29985"/>
        <dbReference type="ChEBI" id="CHEBI:58359"/>
    </reaction>
</comment>
<dbReference type="Gene3D" id="3.40.50.880">
    <property type="match status" value="1"/>
</dbReference>
<evidence type="ECO:0000256" key="4">
    <source>
        <dbReference type="ARBA" id="ARBA00022598"/>
    </source>
</evidence>
<dbReference type="InterPro" id="IPR006274">
    <property type="entry name" value="CarbamoylP_synth_ssu"/>
</dbReference>
<evidence type="ECO:0000256" key="5">
    <source>
        <dbReference type="ARBA" id="ARBA00022741"/>
    </source>
</evidence>
<dbReference type="SUPFAM" id="SSF52021">
    <property type="entry name" value="Carbamoyl phosphate synthetase, small subunit N-terminal domain"/>
    <property type="match status" value="1"/>
</dbReference>
<dbReference type="PRINTS" id="PR00096">
    <property type="entry name" value="GATASE"/>
</dbReference>
<dbReference type="AlphaFoldDB" id="A0A7Z9C4Q4"/>
<dbReference type="Pfam" id="PF00117">
    <property type="entry name" value="GATase"/>
    <property type="match status" value="1"/>
</dbReference>
<dbReference type="InterPro" id="IPR036480">
    <property type="entry name" value="CarbP_synth_ssu_N_sf"/>
</dbReference>
<dbReference type="SUPFAM" id="SSF52317">
    <property type="entry name" value="Class I glutamine amidotransferase-like"/>
    <property type="match status" value="1"/>
</dbReference>
<evidence type="ECO:0000256" key="1">
    <source>
        <dbReference type="ARBA" id="ARBA00004812"/>
    </source>
</evidence>
<feature type="active site" description="Nucleophile" evidence="11">
    <location>
        <position position="272"/>
    </location>
</feature>
<comment type="pathway">
    <text evidence="2 11">Amino-acid biosynthesis; L-arginine biosynthesis; carbamoyl phosphate from bicarbonate: step 1/1.</text>
</comment>
<feature type="binding site" evidence="11">
    <location>
        <position position="315"/>
    </location>
    <ligand>
        <name>L-glutamine</name>
        <dbReference type="ChEBI" id="CHEBI:58359"/>
    </ligand>
</feature>
<dbReference type="GO" id="GO:0044205">
    <property type="term" value="P:'de novo' UMP biosynthetic process"/>
    <property type="evidence" value="ECO:0007669"/>
    <property type="project" value="UniProtKB-UniRule"/>
</dbReference>
<dbReference type="OrthoDB" id="9804328at2"/>
<dbReference type="GO" id="GO:0006526">
    <property type="term" value="P:L-arginine biosynthetic process"/>
    <property type="evidence" value="ECO:0007669"/>
    <property type="project" value="UniProtKB-UniRule"/>
</dbReference>
<dbReference type="NCBIfam" id="TIGR01368">
    <property type="entry name" value="CPSaseIIsmall"/>
    <property type="match status" value="1"/>
</dbReference>
<dbReference type="InterPro" id="IPR017926">
    <property type="entry name" value="GATASE"/>
</dbReference>
<comment type="similarity">
    <text evidence="3 11">Belongs to the CarA family.</text>
</comment>
<dbReference type="GO" id="GO:0006207">
    <property type="term" value="P:'de novo' pyrimidine nucleobase biosynthetic process"/>
    <property type="evidence" value="ECO:0007669"/>
    <property type="project" value="InterPro"/>
</dbReference>
<dbReference type="EMBL" id="CZCS02000240">
    <property type="protein sequence ID" value="VXD25520.1"/>
    <property type="molecule type" value="Genomic_DNA"/>
</dbReference>
<comment type="pathway">
    <text evidence="1 11">Pyrimidine metabolism; UMP biosynthesis via de novo pathway; (S)-dihydroorotate from bicarbonate: step 1/3.</text>
</comment>
<gene>
    <name evidence="11 13" type="primary">carA</name>
    <name evidence="13" type="ORF">PL9631_950006</name>
</gene>
<evidence type="ECO:0000256" key="6">
    <source>
        <dbReference type="ARBA" id="ARBA00022840"/>
    </source>
</evidence>
<sequence length="383" mass="41773">MSLTSAQPALLVLADGTAYTGWSFGAPGTVIGEVVFNTGMTGYQEVLTDPSYCGQIVTFTYPELGNTGVNSEDEESAYPHVRGAIARNICHRPSNWRSTQSLPDYLKQHHIPGIYGIDTRALTRKIRTVGAMNGAISTEILDPGELQNLVQQAPSMAGLNLVKEVTTQQPYEWSEPTDTAWEFSDSATGEQQPRYTVVALDFGVKRNILRRLASYGCRVIVVPANTSSEEILKYNPDGIFLSNGPGDPSAVTEGIATTTELVKAEKPVFGICMGHQILGLSLGAETFKLKFGHRGLNQPAGLAQQQVEITSQNHGFAIDPDTLASDIQITHLNLNDRTVAGLKHKTLPLFSVQYHPEASPGPHDADYLFERFVQAMQQQQEQN</sequence>
<keyword evidence="11" id="KW-0028">Amino-acid biosynthesis</keyword>
<dbReference type="PANTHER" id="PTHR43418">
    <property type="entry name" value="MULTIFUNCTIONAL TRYPTOPHAN BIOSYNTHESIS PROTEIN-RELATED"/>
    <property type="match status" value="1"/>
</dbReference>
<evidence type="ECO:0000256" key="9">
    <source>
        <dbReference type="ARBA" id="ARBA00048816"/>
    </source>
</evidence>
<evidence type="ECO:0000313" key="14">
    <source>
        <dbReference type="Proteomes" id="UP000182190"/>
    </source>
</evidence>
<accession>A0A7Z9C4Q4</accession>
<feature type="binding site" evidence="11">
    <location>
        <position position="246"/>
    </location>
    <ligand>
        <name>L-glutamine</name>
        <dbReference type="ChEBI" id="CHEBI:58359"/>
    </ligand>
</feature>
<comment type="subunit">
    <text evidence="11">Composed of two chains; the small (or glutamine) chain promotes the hydrolysis of glutamine to ammonia, which is used by the large (or ammonia) chain to synthesize carbamoyl phosphate. Tetramer of heterodimers (alpha,beta)4.</text>
</comment>
<dbReference type="Proteomes" id="UP000182190">
    <property type="component" value="Unassembled WGS sequence"/>
</dbReference>
<reference evidence="13" key="1">
    <citation type="submission" date="2019-10" db="EMBL/GenBank/DDBJ databases">
        <authorList>
            <consortium name="Genoscope - CEA"/>
            <person name="William W."/>
        </authorList>
    </citation>
    <scope>NUCLEOTIDE SEQUENCE [LARGE SCALE GENOMIC DNA]</scope>
    <source>
        <strain evidence="13">BBR_PRJEB10994</strain>
    </source>
</reference>
<evidence type="ECO:0000313" key="13">
    <source>
        <dbReference type="EMBL" id="VXD25520.1"/>
    </source>
</evidence>
<feature type="binding site" evidence="11">
    <location>
        <position position="313"/>
    </location>
    <ligand>
        <name>L-glutamine</name>
        <dbReference type="ChEBI" id="CHEBI:58359"/>
    </ligand>
</feature>
<comment type="catalytic activity">
    <reaction evidence="9 11">
        <text>hydrogencarbonate + L-glutamine + 2 ATP + H2O = carbamoyl phosphate + L-glutamate + 2 ADP + phosphate + 2 H(+)</text>
        <dbReference type="Rhea" id="RHEA:18633"/>
        <dbReference type="ChEBI" id="CHEBI:15377"/>
        <dbReference type="ChEBI" id="CHEBI:15378"/>
        <dbReference type="ChEBI" id="CHEBI:17544"/>
        <dbReference type="ChEBI" id="CHEBI:29985"/>
        <dbReference type="ChEBI" id="CHEBI:30616"/>
        <dbReference type="ChEBI" id="CHEBI:43474"/>
        <dbReference type="ChEBI" id="CHEBI:58228"/>
        <dbReference type="ChEBI" id="CHEBI:58359"/>
        <dbReference type="ChEBI" id="CHEBI:456216"/>
        <dbReference type="EC" id="6.3.5.5"/>
    </reaction>
</comment>
<dbReference type="HAMAP" id="MF_01209">
    <property type="entry name" value="CPSase_S_chain"/>
    <property type="match status" value="1"/>
</dbReference>
<feature type="active site" evidence="11">
    <location>
        <position position="355"/>
    </location>
</feature>
<feature type="active site" evidence="11">
    <location>
        <position position="357"/>
    </location>
</feature>
<dbReference type="GO" id="GO:0006541">
    <property type="term" value="P:glutamine metabolic process"/>
    <property type="evidence" value="ECO:0007669"/>
    <property type="project" value="InterPro"/>
</dbReference>
<evidence type="ECO:0000256" key="2">
    <source>
        <dbReference type="ARBA" id="ARBA00005077"/>
    </source>
</evidence>
<protein>
    <recommendedName>
        <fullName evidence="11">Carbamoyl phosphate synthase small chain</fullName>
        <ecNumber evidence="11">6.3.5.5</ecNumber>
    </recommendedName>
    <alternativeName>
        <fullName evidence="11">Carbamoyl phosphate synthetase glutamine chain</fullName>
    </alternativeName>
</protein>
<dbReference type="Pfam" id="PF00988">
    <property type="entry name" value="CPSase_sm_chain"/>
    <property type="match status" value="1"/>
</dbReference>
<evidence type="ECO:0000256" key="11">
    <source>
        <dbReference type="HAMAP-Rule" id="MF_01209"/>
    </source>
</evidence>
<keyword evidence="8 11" id="KW-0665">Pyrimidine biosynthesis</keyword>
<feature type="domain" description="Carbamoyl-phosphate synthase small subunit N-terminal" evidence="12">
    <location>
        <begin position="7"/>
        <end position="137"/>
    </location>
</feature>
<organism evidence="13 14">
    <name type="scientific">Planktothrix paucivesiculata PCC 9631</name>
    <dbReference type="NCBI Taxonomy" id="671071"/>
    <lineage>
        <taxon>Bacteria</taxon>
        <taxon>Bacillati</taxon>
        <taxon>Cyanobacteriota</taxon>
        <taxon>Cyanophyceae</taxon>
        <taxon>Oscillatoriophycideae</taxon>
        <taxon>Oscillatoriales</taxon>
        <taxon>Microcoleaceae</taxon>
        <taxon>Planktothrix</taxon>
    </lineage>
</organism>
<dbReference type="UniPathway" id="UPA00070">
    <property type="reaction ID" value="UER00115"/>
</dbReference>
<dbReference type="FunFam" id="3.50.30.20:FF:000001">
    <property type="entry name" value="Carbamoyl-phosphate synthase small chain"/>
    <property type="match status" value="1"/>
</dbReference>
<dbReference type="InterPro" id="IPR050472">
    <property type="entry name" value="Anth_synth/Amidotransfase"/>
</dbReference>
<evidence type="ECO:0000259" key="12">
    <source>
        <dbReference type="SMART" id="SM01097"/>
    </source>
</evidence>
<comment type="caution">
    <text evidence="13">The sequence shown here is derived from an EMBL/GenBank/DDBJ whole genome shotgun (WGS) entry which is preliminary data.</text>
</comment>
<dbReference type="GO" id="GO:0005524">
    <property type="term" value="F:ATP binding"/>
    <property type="evidence" value="ECO:0007669"/>
    <property type="project" value="UniProtKB-UniRule"/>
</dbReference>
<keyword evidence="4 11" id="KW-0436">Ligase</keyword>
<keyword evidence="14" id="KW-1185">Reference proteome</keyword>
<dbReference type="InterPro" id="IPR035686">
    <property type="entry name" value="CPSase_GATase1"/>
</dbReference>
<keyword evidence="11" id="KW-0055">Arginine biosynthesis</keyword>
<comment type="function">
    <text evidence="11">Small subunit of the glutamine-dependent carbamoyl phosphate synthetase (CPSase). CPSase catalyzes the formation of carbamoyl phosphate from the ammonia moiety of glutamine, carbonate, and phosphate donated by ATP, constituting the first step of 2 biosynthetic pathways, one leading to arginine and/or urea and the other to pyrimidine nucleotides. The small subunit (glutamine amidotransferase) binds and cleaves glutamine to supply the large subunit with the substrate ammonia.</text>
</comment>
<dbReference type="InterPro" id="IPR029062">
    <property type="entry name" value="Class_I_gatase-like"/>
</dbReference>
<feature type="binding site" evidence="11">
    <location>
        <position position="244"/>
    </location>
    <ligand>
        <name>L-glutamine</name>
        <dbReference type="ChEBI" id="CHEBI:58359"/>
    </ligand>
</feature>
<name>A0A7Z9C4Q4_9CYAN</name>
<evidence type="ECO:0000256" key="3">
    <source>
        <dbReference type="ARBA" id="ARBA00007800"/>
    </source>
</evidence>
<evidence type="ECO:0000256" key="8">
    <source>
        <dbReference type="ARBA" id="ARBA00022975"/>
    </source>
</evidence>
<dbReference type="PROSITE" id="PS51273">
    <property type="entry name" value="GATASE_TYPE_1"/>
    <property type="match status" value="1"/>
</dbReference>
<feature type="binding site" evidence="11">
    <location>
        <position position="316"/>
    </location>
    <ligand>
        <name>L-glutamine</name>
        <dbReference type="ChEBI" id="CHEBI:58359"/>
    </ligand>
</feature>
<dbReference type="GO" id="GO:0004088">
    <property type="term" value="F:carbamoyl-phosphate synthase (glutamine-hydrolyzing) activity"/>
    <property type="evidence" value="ECO:0007669"/>
    <property type="project" value="UniProtKB-UniRule"/>
</dbReference>
<keyword evidence="6 11" id="KW-0067">ATP-binding</keyword>
<dbReference type="InterPro" id="IPR002474">
    <property type="entry name" value="CarbamoylP_synth_ssu_N"/>
</dbReference>
<dbReference type="RefSeq" id="WP_083622636.1">
    <property type="nucleotide sequence ID" value="NZ_LR735022.1"/>
</dbReference>
<feature type="binding site" evidence="11">
    <location>
        <position position="51"/>
    </location>
    <ligand>
        <name>L-glutamine</name>
        <dbReference type="ChEBI" id="CHEBI:58359"/>
    </ligand>
</feature>
<feature type="binding site" evidence="11">
    <location>
        <position position="276"/>
    </location>
    <ligand>
        <name>L-glutamine</name>
        <dbReference type="ChEBI" id="CHEBI:58359"/>
    </ligand>
</feature>
<dbReference type="PANTHER" id="PTHR43418:SF7">
    <property type="entry name" value="CARBAMOYL-PHOSPHATE SYNTHASE SMALL CHAIN"/>
    <property type="match status" value="1"/>
</dbReference>
<dbReference type="NCBIfam" id="NF009475">
    <property type="entry name" value="PRK12838.1"/>
    <property type="match status" value="1"/>
</dbReference>
<keyword evidence="5 11" id="KW-0547">Nucleotide-binding</keyword>
<dbReference type="UniPathway" id="UPA00068">
    <property type="reaction ID" value="UER00171"/>
</dbReference>
<keyword evidence="7 11" id="KW-0315">Glutamine amidotransferase</keyword>
<dbReference type="PRINTS" id="PR00099">
    <property type="entry name" value="CPSGATASE"/>
</dbReference>
<proteinExistence type="inferred from homology"/>
<feature type="binding site" evidence="11">
    <location>
        <position position="273"/>
    </location>
    <ligand>
        <name>L-glutamine</name>
        <dbReference type="ChEBI" id="CHEBI:58359"/>
    </ligand>
</feature>
<feature type="region of interest" description="CPSase" evidence="11">
    <location>
        <begin position="1"/>
        <end position="193"/>
    </location>
</feature>
<dbReference type="Gene3D" id="3.50.30.20">
    <property type="entry name" value="Carbamoyl-phosphate synthase small subunit, N-terminal domain"/>
    <property type="match status" value="1"/>
</dbReference>
<evidence type="ECO:0000256" key="7">
    <source>
        <dbReference type="ARBA" id="ARBA00022962"/>
    </source>
</evidence>
<dbReference type="PRINTS" id="PR00097">
    <property type="entry name" value="ANTSNTHASEII"/>
</dbReference>
<evidence type="ECO:0000256" key="10">
    <source>
        <dbReference type="ARBA" id="ARBA00049285"/>
    </source>
</evidence>
<dbReference type="EC" id="6.3.5.5" evidence="11"/>
<dbReference type="CDD" id="cd01744">
    <property type="entry name" value="GATase1_CPSase"/>
    <property type="match status" value="1"/>
</dbReference>